<comment type="subunit">
    <text evidence="13">Homotetramer.</text>
</comment>
<keyword evidence="5 13" id="KW-0220">Diaminopimelate biosynthesis</keyword>
<feature type="binding site" evidence="13">
    <location>
        <position position="35"/>
    </location>
    <ligand>
        <name>NADP(+)</name>
        <dbReference type="ChEBI" id="CHEBI:58349"/>
    </ligand>
</feature>
<organism evidence="16 17">
    <name type="scientific">Persephonella hydrogeniphila</name>
    <dbReference type="NCBI Taxonomy" id="198703"/>
    <lineage>
        <taxon>Bacteria</taxon>
        <taxon>Pseudomonadati</taxon>
        <taxon>Aquificota</taxon>
        <taxon>Aquificia</taxon>
        <taxon>Aquificales</taxon>
        <taxon>Hydrogenothermaceae</taxon>
        <taxon>Persephonella</taxon>
    </lineage>
</organism>
<evidence type="ECO:0000259" key="15">
    <source>
        <dbReference type="Pfam" id="PF05173"/>
    </source>
</evidence>
<dbReference type="CDD" id="cd02274">
    <property type="entry name" value="DHDPR_N"/>
    <property type="match status" value="1"/>
</dbReference>
<feature type="binding site" evidence="13">
    <location>
        <begin position="100"/>
        <end position="102"/>
    </location>
    <ligand>
        <name>NAD(+)</name>
        <dbReference type="ChEBI" id="CHEBI:57540"/>
    </ligand>
</feature>
<accession>A0A285NF52</accession>
<dbReference type="Proteomes" id="UP000219036">
    <property type="component" value="Unassembled WGS sequence"/>
</dbReference>
<evidence type="ECO:0000256" key="9">
    <source>
        <dbReference type="ARBA" id="ARBA00037922"/>
    </source>
</evidence>
<gene>
    <name evidence="13" type="primary">dapB</name>
    <name evidence="16" type="ORF">SAMN06265182_1079</name>
</gene>
<dbReference type="HAMAP" id="MF_00102">
    <property type="entry name" value="DapB"/>
    <property type="match status" value="1"/>
</dbReference>
<evidence type="ECO:0000313" key="16">
    <source>
        <dbReference type="EMBL" id="SNZ07898.1"/>
    </source>
</evidence>
<dbReference type="InterPro" id="IPR036291">
    <property type="entry name" value="NAD(P)-bd_dom_sf"/>
</dbReference>
<dbReference type="InterPro" id="IPR000846">
    <property type="entry name" value="DapB_N"/>
</dbReference>
<dbReference type="EMBL" id="OBEI01000003">
    <property type="protein sequence ID" value="SNZ07898.1"/>
    <property type="molecule type" value="Genomic_DNA"/>
</dbReference>
<dbReference type="NCBIfam" id="TIGR00036">
    <property type="entry name" value="dapB"/>
    <property type="match status" value="1"/>
</dbReference>
<evidence type="ECO:0000256" key="10">
    <source>
        <dbReference type="ARBA" id="ARBA00038983"/>
    </source>
</evidence>
<dbReference type="EC" id="1.17.1.8" evidence="10 13"/>
<feature type="binding site" evidence="13">
    <location>
        <begin position="8"/>
        <end position="13"/>
    </location>
    <ligand>
        <name>NAD(+)</name>
        <dbReference type="ChEBI" id="CHEBI:57540"/>
    </ligand>
</feature>
<dbReference type="InterPro" id="IPR022664">
    <property type="entry name" value="DapB_N_CS"/>
</dbReference>
<keyword evidence="17" id="KW-1185">Reference proteome</keyword>
<dbReference type="RefSeq" id="WP_097000250.1">
    <property type="nucleotide sequence ID" value="NZ_OBEI01000003.1"/>
</dbReference>
<keyword evidence="2 13" id="KW-0963">Cytoplasm</keyword>
<evidence type="ECO:0000256" key="8">
    <source>
        <dbReference type="ARBA" id="ARBA00023154"/>
    </source>
</evidence>
<dbReference type="PANTHER" id="PTHR20836:SF0">
    <property type="entry name" value="4-HYDROXY-TETRAHYDRODIPICOLINATE REDUCTASE 1, CHLOROPLASTIC-RELATED"/>
    <property type="match status" value="1"/>
</dbReference>
<sequence length="268" mass="29002">MVKVIISGIMGRMGKKIAEIAYQDPDVEIGGGVERPDCVHFHENVGEIIGEKIDAPVVSDLAKIIDRGDVVIDFAGNTEAVLGHLRLLAADKNKKAMVIGTTGFTEDQIKEIKELSTEVPVVLAPNMSIGVNLLFKLVQEAAKALKGKGYDIEVIEMHHRFKKDAPSGTAVKIVDILKEETGIKKVVYGREGIYENGRPSDEIGVFALRGGDVVGEHTVIFAGMGERIELTHKAGSRDIFAKGAVEAAKWVKDKPAGLYDMMDVLGLK</sequence>
<keyword evidence="7 13" id="KW-0520">NAD</keyword>
<dbReference type="GO" id="GO:0051287">
    <property type="term" value="F:NAD binding"/>
    <property type="evidence" value="ECO:0007669"/>
    <property type="project" value="UniProtKB-UniRule"/>
</dbReference>
<dbReference type="AlphaFoldDB" id="A0A285NF52"/>
<dbReference type="GO" id="GO:0016726">
    <property type="term" value="F:oxidoreductase activity, acting on CH or CH2 groups, NAD or NADP as acceptor"/>
    <property type="evidence" value="ECO:0007669"/>
    <property type="project" value="UniProtKB-UniRule"/>
</dbReference>
<keyword evidence="6 13" id="KW-0560">Oxidoreductase</keyword>
<dbReference type="Pfam" id="PF01113">
    <property type="entry name" value="DapB_N"/>
    <property type="match status" value="1"/>
</dbReference>
<dbReference type="PIRSF" id="PIRSF000161">
    <property type="entry name" value="DHPR"/>
    <property type="match status" value="1"/>
</dbReference>
<comment type="catalytic activity">
    <reaction evidence="12 13">
        <text>(S)-2,3,4,5-tetrahydrodipicolinate + NAD(+) + H2O = (2S,4S)-4-hydroxy-2,3,4,5-tetrahydrodipicolinate + NADH + H(+)</text>
        <dbReference type="Rhea" id="RHEA:35323"/>
        <dbReference type="ChEBI" id="CHEBI:15377"/>
        <dbReference type="ChEBI" id="CHEBI:15378"/>
        <dbReference type="ChEBI" id="CHEBI:16845"/>
        <dbReference type="ChEBI" id="CHEBI:57540"/>
        <dbReference type="ChEBI" id="CHEBI:57945"/>
        <dbReference type="ChEBI" id="CHEBI:67139"/>
        <dbReference type="EC" id="1.17.1.8"/>
    </reaction>
</comment>
<comment type="pathway">
    <text evidence="9 13">Amino-acid biosynthesis; L-lysine biosynthesis via DAP pathway; (S)-tetrahydrodipicolinate from L-aspartate: step 4/4.</text>
</comment>
<evidence type="ECO:0000313" key="17">
    <source>
        <dbReference type="Proteomes" id="UP000219036"/>
    </source>
</evidence>
<dbReference type="InterPro" id="IPR022663">
    <property type="entry name" value="DapB_C"/>
</dbReference>
<comment type="catalytic activity">
    <reaction evidence="11 13">
        <text>(S)-2,3,4,5-tetrahydrodipicolinate + NADP(+) + H2O = (2S,4S)-4-hydroxy-2,3,4,5-tetrahydrodipicolinate + NADPH + H(+)</text>
        <dbReference type="Rhea" id="RHEA:35331"/>
        <dbReference type="ChEBI" id="CHEBI:15377"/>
        <dbReference type="ChEBI" id="CHEBI:15378"/>
        <dbReference type="ChEBI" id="CHEBI:16845"/>
        <dbReference type="ChEBI" id="CHEBI:57783"/>
        <dbReference type="ChEBI" id="CHEBI:58349"/>
        <dbReference type="ChEBI" id="CHEBI:67139"/>
        <dbReference type="EC" id="1.17.1.8"/>
    </reaction>
</comment>
<dbReference type="Gene3D" id="3.40.50.720">
    <property type="entry name" value="NAD(P)-binding Rossmann-like Domain"/>
    <property type="match status" value="1"/>
</dbReference>
<dbReference type="OrthoDB" id="9790352at2"/>
<comment type="caution">
    <text evidence="13">Was originally thought to be a dihydrodipicolinate reductase (DHDPR), catalyzing the conversion of dihydrodipicolinate to tetrahydrodipicolinate. However, it was shown in E.coli that the substrate of the enzymatic reaction is not dihydrodipicolinate (DHDP) but in fact (2S,4S)-4-hydroxy-2,3,4,5-tetrahydrodipicolinic acid (HTPA), the product released by the DapA-catalyzed reaction.</text>
</comment>
<dbReference type="SUPFAM" id="SSF55347">
    <property type="entry name" value="Glyceraldehyde-3-phosphate dehydrogenase-like, C-terminal domain"/>
    <property type="match status" value="1"/>
</dbReference>
<comment type="function">
    <text evidence="13">Catalyzes the conversion of 4-hydroxy-tetrahydrodipicolinate (HTPA) to tetrahydrodipicolinate.</text>
</comment>
<dbReference type="Pfam" id="PF05173">
    <property type="entry name" value="DapB_C"/>
    <property type="match status" value="1"/>
</dbReference>
<evidence type="ECO:0000256" key="3">
    <source>
        <dbReference type="ARBA" id="ARBA00022605"/>
    </source>
</evidence>
<evidence type="ECO:0000256" key="1">
    <source>
        <dbReference type="ARBA" id="ARBA00006642"/>
    </source>
</evidence>
<feature type="active site" description="Proton donor" evidence="13">
    <location>
        <position position="162"/>
    </location>
</feature>
<keyword evidence="4 13" id="KW-0521">NADP</keyword>
<feature type="domain" description="Dihydrodipicolinate reductase C-terminal" evidence="15">
    <location>
        <begin position="130"/>
        <end position="265"/>
    </location>
</feature>
<evidence type="ECO:0000256" key="13">
    <source>
        <dbReference type="HAMAP-Rule" id="MF_00102"/>
    </source>
</evidence>
<dbReference type="UniPathway" id="UPA00034">
    <property type="reaction ID" value="UER00018"/>
</dbReference>
<dbReference type="GO" id="GO:0019877">
    <property type="term" value="P:diaminopimelate biosynthetic process"/>
    <property type="evidence" value="ECO:0007669"/>
    <property type="project" value="UniProtKB-UniRule"/>
</dbReference>
<dbReference type="GO" id="GO:0050661">
    <property type="term" value="F:NADP binding"/>
    <property type="evidence" value="ECO:0007669"/>
    <property type="project" value="UniProtKB-UniRule"/>
</dbReference>
<evidence type="ECO:0000256" key="4">
    <source>
        <dbReference type="ARBA" id="ARBA00022857"/>
    </source>
</evidence>
<dbReference type="SUPFAM" id="SSF51735">
    <property type="entry name" value="NAD(P)-binding Rossmann-fold domains"/>
    <property type="match status" value="1"/>
</dbReference>
<dbReference type="Gene3D" id="3.30.360.10">
    <property type="entry name" value="Dihydrodipicolinate Reductase, domain 2"/>
    <property type="match status" value="1"/>
</dbReference>
<evidence type="ECO:0000259" key="14">
    <source>
        <dbReference type="Pfam" id="PF01113"/>
    </source>
</evidence>
<comment type="subcellular location">
    <subcellularLocation>
        <location evidence="13">Cytoplasm</location>
    </subcellularLocation>
</comment>
<dbReference type="GO" id="GO:0008839">
    <property type="term" value="F:4-hydroxy-tetrahydrodipicolinate reductase"/>
    <property type="evidence" value="ECO:0007669"/>
    <property type="project" value="UniProtKB-UniRule"/>
</dbReference>
<dbReference type="GO" id="GO:0005829">
    <property type="term" value="C:cytosol"/>
    <property type="evidence" value="ECO:0007669"/>
    <property type="project" value="TreeGrafter"/>
</dbReference>
<dbReference type="FunFam" id="3.30.360.10:FF:000004">
    <property type="entry name" value="4-hydroxy-tetrahydrodipicolinate reductase"/>
    <property type="match status" value="1"/>
</dbReference>
<dbReference type="PANTHER" id="PTHR20836">
    <property type="entry name" value="DIHYDRODIPICOLINATE REDUCTASE"/>
    <property type="match status" value="1"/>
</dbReference>
<evidence type="ECO:0000256" key="12">
    <source>
        <dbReference type="ARBA" id="ARBA00049396"/>
    </source>
</evidence>
<feature type="binding site" evidence="13">
    <location>
        <position position="34"/>
    </location>
    <ligand>
        <name>NAD(+)</name>
        <dbReference type="ChEBI" id="CHEBI:57540"/>
    </ligand>
</feature>
<dbReference type="GO" id="GO:0009089">
    <property type="term" value="P:lysine biosynthetic process via diaminopimelate"/>
    <property type="evidence" value="ECO:0007669"/>
    <property type="project" value="UniProtKB-UniRule"/>
</dbReference>
<feature type="domain" description="Dihydrodipicolinate reductase N-terminal" evidence="14">
    <location>
        <begin position="2"/>
        <end position="127"/>
    </location>
</feature>
<feature type="binding site" evidence="13">
    <location>
        <begin position="168"/>
        <end position="169"/>
    </location>
    <ligand>
        <name>(S)-2,3,4,5-tetrahydrodipicolinate</name>
        <dbReference type="ChEBI" id="CHEBI:16845"/>
    </ligand>
</feature>
<dbReference type="InterPro" id="IPR023940">
    <property type="entry name" value="DHDPR_bac"/>
</dbReference>
<reference evidence="17" key="1">
    <citation type="submission" date="2017-09" db="EMBL/GenBank/DDBJ databases">
        <authorList>
            <person name="Varghese N."/>
            <person name="Submissions S."/>
        </authorList>
    </citation>
    <scope>NUCLEOTIDE SEQUENCE [LARGE SCALE GENOMIC DNA]</scope>
    <source>
        <strain evidence="17">DSM 15103</strain>
    </source>
</reference>
<feature type="binding site" evidence="13">
    <location>
        <position position="159"/>
    </location>
    <ligand>
        <name>(S)-2,3,4,5-tetrahydrodipicolinate</name>
        <dbReference type="ChEBI" id="CHEBI:16845"/>
    </ligand>
</feature>
<name>A0A285NF52_9AQUI</name>
<keyword evidence="3 13" id="KW-0028">Amino-acid biosynthesis</keyword>
<evidence type="ECO:0000256" key="6">
    <source>
        <dbReference type="ARBA" id="ARBA00023002"/>
    </source>
</evidence>
<proteinExistence type="inferred from homology"/>
<feature type="active site" description="Proton donor/acceptor" evidence="13">
    <location>
        <position position="158"/>
    </location>
</feature>
<evidence type="ECO:0000256" key="7">
    <source>
        <dbReference type="ARBA" id="ARBA00023027"/>
    </source>
</evidence>
<dbReference type="PROSITE" id="PS01298">
    <property type="entry name" value="DAPB"/>
    <property type="match status" value="1"/>
</dbReference>
<evidence type="ECO:0000256" key="11">
    <source>
        <dbReference type="ARBA" id="ARBA00049080"/>
    </source>
</evidence>
<protein>
    <recommendedName>
        <fullName evidence="10 13">4-hydroxy-tetrahydrodipicolinate reductase</fullName>
        <shortName evidence="13">HTPA reductase</shortName>
        <ecNumber evidence="10 13">1.17.1.8</ecNumber>
    </recommendedName>
</protein>
<keyword evidence="8 13" id="KW-0457">Lysine biosynthesis</keyword>
<evidence type="ECO:0000256" key="2">
    <source>
        <dbReference type="ARBA" id="ARBA00022490"/>
    </source>
</evidence>
<evidence type="ECO:0000256" key="5">
    <source>
        <dbReference type="ARBA" id="ARBA00022915"/>
    </source>
</evidence>
<comment type="similarity">
    <text evidence="1 13">Belongs to the DapB family.</text>
</comment>
<feature type="binding site" evidence="13">
    <location>
        <begin position="124"/>
        <end position="127"/>
    </location>
    <ligand>
        <name>NAD(+)</name>
        <dbReference type="ChEBI" id="CHEBI:57540"/>
    </ligand>
</feature>